<evidence type="ECO:0000259" key="2">
    <source>
        <dbReference type="PROSITE" id="PS51272"/>
    </source>
</evidence>
<feature type="signal peptide" evidence="1">
    <location>
        <begin position="1"/>
        <end position="35"/>
    </location>
</feature>
<dbReference type="InterPro" id="IPR001119">
    <property type="entry name" value="SLH_dom"/>
</dbReference>
<dbReference type="PANTHER" id="PTHR43308">
    <property type="entry name" value="OUTER MEMBRANE PROTEIN ALPHA-RELATED"/>
    <property type="match status" value="1"/>
</dbReference>
<name>A0A1Z4JGS5_LEPBY</name>
<protein>
    <submittedName>
        <fullName evidence="3">S-layer protein</fullName>
    </submittedName>
</protein>
<feature type="domain" description="SLH" evidence="2">
    <location>
        <begin position="33"/>
        <end position="96"/>
    </location>
</feature>
<feature type="domain" description="SLH" evidence="2">
    <location>
        <begin position="98"/>
        <end position="157"/>
    </location>
</feature>
<gene>
    <name evidence="3" type="ORF">NIES2135_28010</name>
</gene>
<reference evidence="3 4" key="1">
    <citation type="submission" date="2017-06" db="EMBL/GenBank/DDBJ databases">
        <title>Genome sequencing of cyanobaciteial culture collection at National Institute for Environmental Studies (NIES).</title>
        <authorList>
            <person name="Hirose Y."/>
            <person name="Shimura Y."/>
            <person name="Fujisawa T."/>
            <person name="Nakamura Y."/>
            <person name="Kawachi M."/>
        </authorList>
    </citation>
    <scope>NUCLEOTIDE SEQUENCE [LARGE SCALE GENOMIC DNA]</scope>
    <source>
        <strain evidence="3 4">NIES-2135</strain>
    </source>
</reference>
<dbReference type="PROSITE" id="PS51272">
    <property type="entry name" value="SLH"/>
    <property type="match status" value="3"/>
</dbReference>
<dbReference type="AlphaFoldDB" id="A0A1Z4JGS5"/>
<proteinExistence type="predicted"/>
<dbReference type="PANTHER" id="PTHR43308:SF5">
    <property type="entry name" value="S-LAYER PROTEIN _ PEPTIDOGLYCAN ENDO-BETA-N-ACETYLGLUCOSAMINIDASE"/>
    <property type="match status" value="1"/>
</dbReference>
<evidence type="ECO:0000256" key="1">
    <source>
        <dbReference type="SAM" id="SignalP"/>
    </source>
</evidence>
<dbReference type="EMBL" id="AP018203">
    <property type="protein sequence ID" value="BAY55974.1"/>
    <property type="molecule type" value="Genomic_DNA"/>
</dbReference>
<dbReference type="Proteomes" id="UP000217895">
    <property type="component" value="Chromosome"/>
</dbReference>
<feature type="domain" description="SLH" evidence="2">
    <location>
        <begin position="160"/>
        <end position="224"/>
    </location>
</feature>
<evidence type="ECO:0000313" key="4">
    <source>
        <dbReference type="Proteomes" id="UP000217895"/>
    </source>
</evidence>
<evidence type="ECO:0000313" key="3">
    <source>
        <dbReference type="EMBL" id="BAY55974.1"/>
    </source>
</evidence>
<accession>A0A1Z4JGS5</accession>
<dbReference type="InterPro" id="IPR051465">
    <property type="entry name" value="Cell_Envelope_Struct_Comp"/>
</dbReference>
<keyword evidence="1" id="KW-0732">Signal</keyword>
<organism evidence="3 4">
    <name type="scientific">Leptolyngbya boryana NIES-2135</name>
    <dbReference type="NCBI Taxonomy" id="1973484"/>
    <lineage>
        <taxon>Bacteria</taxon>
        <taxon>Bacillati</taxon>
        <taxon>Cyanobacteriota</taxon>
        <taxon>Cyanophyceae</taxon>
        <taxon>Leptolyngbyales</taxon>
        <taxon>Leptolyngbyaceae</taxon>
        <taxon>Leptolyngbya group</taxon>
        <taxon>Leptolyngbya</taxon>
    </lineage>
</organism>
<keyword evidence="4" id="KW-1185">Reference proteome</keyword>
<feature type="chain" id="PRO_5011111551" evidence="1">
    <location>
        <begin position="36"/>
        <end position="413"/>
    </location>
</feature>
<sequence>MYSSVKSGLALTLALGTIAGAAAPMVMTAPASAQAAFSDVASDNWASPFIQELASRNIIAGFPDGTFRPNDPVTRAQFAALLLKAFPNAQRVNTPINFADVPSNYWGLQAIQTAYATGFLAGFPGGTFRPNDNIPRAQVLVSLANGLRYASTQPADSLLDQAYSDASSIPGFARNSIAAATERRIVVNYPDVRFLNPNQTATRADVAAFIYQALVSTGQLAAIQSPYIVGQVAPQPQAINIPAGTAIPLRYANAERILLAQNEPQPTPITLTVAQNIVTADGTVLIPSGSQVSGQLTVSQGAAQFTASELTLTNGQKVAIAATSDPITTTESIRRGANTGTILKDAALGSAAAAGIAAVTGDRNVRAGEVLIGTGVGALAGLIFGGDRIDLISIRPNADLNLRLTSELILPRS</sequence>
<dbReference type="Pfam" id="PF00395">
    <property type="entry name" value="SLH"/>
    <property type="match status" value="3"/>
</dbReference>